<dbReference type="InterPro" id="IPR053197">
    <property type="entry name" value="F-box_SCFL_complex_component"/>
</dbReference>
<dbReference type="PROSITE" id="PS50181">
    <property type="entry name" value="FBOX"/>
    <property type="match status" value="1"/>
</dbReference>
<evidence type="ECO:0000313" key="2">
    <source>
        <dbReference type="EMBL" id="EOA20556.1"/>
    </source>
</evidence>
<dbReference type="PANTHER" id="PTHR34223">
    <property type="entry name" value="OS11G0201299 PROTEIN"/>
    <property type="match status" value="1"/>
</dbReference>
<dbReference type="EMBL" id="KB870810">
    <property type="protein sequence ID" value="EOA20556.1"/>
    <property type="molecule type" value="Genomic_DNA"/>
</dbReference>
<name>R0FF69_9BRAS</name>
<dbReference type="Proteomes" id="UP000029121">
    <property type="component" value="Unassembled WGS sequence"/>
</dbReference>
<evidence type="ECO:0000259" key="1">
    <source>
        <dbReference type="PROSITE" id="PS50181"/>
    </source>
</evidence>
<proteinExistence type="predicted"/>
<dbReference type="SUPFAM" id="SSF81383">
    <property type="entry name" value="F-box domain"/>
    <property type="match status" value="1"/>
</dbReference>
<organism evidence="2 3">
    <name type="scientific">Capsella rubella</name>
    <dbReference type="NCBI Taxonomy" id="81985"/>
    <lineage>
        <taxon>Eukaryota</taxon>
        <taxon>Viridiplantae</taxon>
        <taxon>Streptophyta</taxon>
        <taxon>Embryophyta</taxon>
        <taxon>Tracheophyta</taxon>
        <taxon>Spermatophyta</taxon>
        <taxon>Magnoliopsida</taxon>
        <taxon>eudicotyledons</taxon>
        <taxon>Gunneridae</taxon>
        <taxon>Pentapetalae</taxon>
        <taxon>rosids</taxon>
        <taxon>malvids</taxon>
        <taxon>Brassicales</taxon>
        <taxon>Brassicaceae</taxon>
        <taxon>Camelineae</taxon>
        <taxon>Capsella</taxon>
    </lineage>
</organism>
<dbReference type="InterPro" id="IPR055411">
    <property type="entry name" value="LRR_FXL15/At3g58940/PEG3-like"/>
</dbReference>
<dbReference type="InterPro" id="IPR036047">
    <property type="entry name" value="F-box-like_dom_sf"/>
</dbReference>
<dbReference type="Gene3D" id="3.80.10.10">
    <property type="entry name" value="Ribonuclease Inhibitor"/>
    <property type="match status" value="1"/>
</dbReference>
<dbReference type="InterPro" id="IPR001810">
    <property type="entry name" value="F-box_dom"/>
</dbReference>
<dbReference type="SUPFAM" id="SSF52047">
    <property type="entry name" value="RNI-like"/>
    <property type="match status" value="1"/>
</dbReference>
<dbReference type="Gene3D" id="1.20.1280.50">
    <property type="match status" value="1"/>
</dbReference>
<evidence type="ECO:0000313" key="3">
    <source>
        <dbReference type="Proteomes" id="UP000029121"/>
    </source>
</evidence>
<keyword evidence="3" id="KW-1185">Reference proteome</keyword>
<dbReference type="CDD" id="cd22160">
    <property type="entry name" value="F-box_AtFBL13-like"/>
    <property type="match status" value="1"/>
</dbReference>
<gene>
    <name evidence="2" type="ORF">CARUB_v10000869mg</name>
</gene>
<reference evidence="3" key="1">
    <citation type="journal article" date="2013" name="Nat. Genet.">
        <title>The Capsella rubella genome and the genomic consequences of rapid mating system evolution.</title>
        <authorList>
            <person name="Slotte T."/>
            <person name="Hazzouri K.M."/>
            <person name="Agren J.A."/>
            <person name="Koenig D."/>
            <person name="Maumus F."/>
            <person name="Guo Y.L."/>
            <person name="Steige K."/>
            <person name="Platts A.E."/>
            <person name="Escobar J.S."/>
            <person name="Newman L.K."/>
            <person name="Wang W."/>
            <person name="Mandakova T."/>
            <person name="Vello E."/>
            <person name="Smith L.M."/>
            <person name="Henz S.R."/>
            <person name="Steffen J."/>
            <person name="Takuno S."/>
            <person name="Brandvain Y."/>
            <person name="Coop G."/>
            <person name="Andolfatto P."/>
            <person name="Hu T.T."/>
            <person name="Blanchette M."/>
            <person name="Clark R.M."/>
            <person name="Quesneville H."/>
            <person name="Nordborg M."/>
            <person name="Gaut B.S."/>
            <person name="Lysak M.A."/>
            <person name="Jenkins J."/>
            <person name="Grimwood J."/>
            <person name="Chapman J."/>
            <person name="Prochnik S."/>
            <person name="Shu S."/>
            <person name="Rokhsar D."/>
            <person name="Schmutz J."/>
            <person name="Weigel D."/>
            <person name="Wright S.I."/>
        </authorList>
    </citation>
    <scope>NUCLEOTIDE SEQUENCE [LARGE SCALE GENOMIC DNA]</scope>
    <source>
        <strain evidence="3">cv. Monte Gargano</strain>
    </source>
</reference>
<dbReference type="AlphaFoldDB" id="R0FF69"/>
<dbReference type="OrthoDB" id="1057107at2759"/>
<dbReference type="KEGG" id="crb:17883182"/>
<dbReference type="STRING" id="81985.R0FF69"/>
<accession>R0FF69</accession>
<dbReference type="PANTHER" id="PTHR34223:SF51">
    <property type="entry name" value="OS06G0556300 PROTEIN"/>
    <property type="match status" value="1"/>
</dbReference>
<dbReference type="Pfam" id="PF24758">
    <property type="entry name" value="LRR_At5g56370"/>
    <property type="match status" value="1"/>
</dbReference>
<sequence>MAMEDNFGEEDLATVAIGSPIHRFSHPLEIERASNSIDGVDSVSSLPDHILHSILSFVPSNIAIRTSALSKRWRHVWSESPYLSFDQLGLSPKSINETLSNYSATEITSFHLVTSLLSRIHFVNNWIGFAISHGAASLSLDFRDSLVEDYKLPDFFYTNSSVEQLLIVSSGPVGLIPSCNVSWTSLKYLSLTCCKLSDESFPKILSGCPMLESLKLQSYGSVKYLDLSKSLHLTRLDIDCCSSVREPTEIVAPHIHYLRLRAQCTLIDVSSLIEANVDSSVNYHLPSNISYKEAEPLKLAIVQAMLEKLQNVDKLTLGVEFLRILSKSELHGVLLATLKVKTLTLETMILRPVVPGIARLIQNSPEVKKITIYSMQFSTVLDKCDNFVDLQNLNPDQGWRSIKDHVVFPNTWDSKVPEPELMVSFIELLLANIITLETLVVRLGSYSTDRSRFEEQFQIALTLSHNNNEVSVALR</sequence>
<dbReference type="InterPro" id="IPR032675">
    <property type="entry name" value="LRR_dom_sf"/>
</dbReference>
<dbReference type="InterPro" id="IPR053781">
    <property type="entry name" value="F-box_AtFBL13-like"/>
</dbReference>
<dbReference type="Pfam" id="PF00646">
    <property type="entry name" value="F-box"/>
    <property type="match status" value="1"/>
</dbReference>
<protein>
    <recommendedName>
        <fullName evidence="1">F-box domain-containing protein</fullName>
    </recommendedName>
</protein>
<feature type="domain" description="F-box" evidence="1">
    <location>
        <begin position="40"/>
        <end position="88"/>
    </location>
</feature>